<dbReference type="AlphaFoldDB" id="A0A4P9ZIL3"/>
<sequence length="347" mass="40129">MTLPQSHCRTHSFGDNGNALWWRLPELEQEPYRREYIEEQLDKQSIDKIVLDYFIQEGFYSAAQALALEAGIKLDEGHIGANFSANDGTKQRFSTIVNRKEIKLLILEGNIMEAIRVIGKYFPIVLDAQPRLLFSLLRLNLIEMIRDHKSKHKESDSQKEEAFLNKVLEFVRENMIGKVSYSPSLLKDLETTMSLLCFDFDPSKPVGELTELPPKLRELFNLSLRRECYREVNRAILELSDHTTNIQYNGAPLEFTPAELQKLKEWDEDTDMENSDDEEIRTNGKDIKIPSFDIHNSESHPTESDGSEYETGKVVDKNVLRSQLERITILWLATQRKVDDLPKEPTK</sequence>
<reference evidence="4" key="1">
    <citation type="journal article" date="2018" name="Nat. Microbiol.">
        <title>Leveraging single-cell genomics to expand the fungal tree of life.</title>
        <authorList>
            <person name="Ahrendt S.R."/>
            <person name="Quandt C.A."/>
            <person name="Ciobanu D."/>
            <person name="Clum A."/>
            <person name="Salamov A."/>
            <person name="Andreopoulos B."/>
            <person name="Cheng J.F."/>
            <person name="Woyke T."/>
            <person name="Pelin A."/>
            <person name="Henrissat B."/>
            <person name="Reynolds N.K."/>
            <person name="Benny G.L."/>
            <person name="Smith M.E."/>
            <person name="James T.Y."/>
            <person name="Grigoriev I.V."/>
        </authorList>
    </citation>
    <scope>NUCLEOTIDE SEQUENCE [LARGE SCALE GENOMIC DNA]</scope>
    <source>
        <strain evidence="4">Baker2002</strain>
    </source>
</reference>
<dbReference type="InterPro" id="IPR006595">
    <property type="entry name" value="CTLH_C"/>
</dbReference>
<dbReference type="OrthoDB" id="2415936at2759"/>
<proteinExistence type="predicted"/>
<dbReference type="SMART" id="SM00668">
    <property type="entry name" value="CTLH"/>
    <property type="match status" value="1"/>
</dbReference>
<evidence type="ECO:0000259" key="2">
    <source>
        <dbReference type="PROSITE" id="PS50897"/>
    </source>
</evidence>
<dbReference type="InterPro" id="IPR013144">
    <property type="entry name" value="CRA_dom"/>
</dbReference>
<accession>A0A4P9ZIL3</accession>
<feature type="domain" description="CTLH" evidence="2">
    <location>
        <begin position="95"/>
        <end position="152"/>
    </location>
</feature>
<dbReference type="PROSITE" id="PS50896">
    <property type="entry name" value="LISH"/>
    <property type="match status" value="1"/>
</dbReference>
<dbReference type="PROSITE" id="PS50897">
    <property type="entry name" value="CTLH"/>
    <property type="match status" value="1"/>
</dbReference>
<feature type="region of interest" description="Disordered" evidence="1">
    <location>
        <begin position="268"/>
        <end position="310"/>
    </location>
</feature>
<organism evidence="3 4">
    <name type="scientific">Metschnikowia bicuspidata</name>
    <dbReference type="NCBI Taxonomy" id="27322"/>
    <lineage>
        <taxon>Eukaryota</taxon>
        <taxon>Fungi</taxon>
        <taxon>Dikarya</taxon>
        <taxon>Ascomycota</taxon>
        <taxon>Saccharomycotina</taxon>
        <taxon>Pichiomycetes</taxon>
        <taxon>Metschnikowiaceae</taxon>
        <taxon>Metschnikowia</taxon>
    </lineage>
</organism>
<dbReference type="PANTHER" id="PTHR12864">
    <property type="entry name" value="RAN BINDING PROTEIN 9-RELATED"/>
    <property type="match status" value="1"/>
</dbReference>
<dbReference type="InterPro" id="IPR024964">
    <property type="entry name" value="CTLH/CRA"/>
</dbReference>
<dbReference type="InterPro" id="IPR006594">
    <property type="entry name" value="LisH"/>
</dbReference>
<evidence type="ECO:0000313" key="4">
    <source>
        <dbReference type="Proteomes" id="UP000268321"/>
    </source>
</evidence>
<dbReference type="Pfam" id="PF10607">
    <property type="entry name" value="CTLH"/>
    <property type="match status" value="1"/>
</dbReference>
<dbReference type="EMBL" id="ML004429">
    <property type="protein sequence ID" value="RKP32863.1"/>
    <property type="molecule type" value="Genomic_DNA"/>
</dbReference>
<dbReference type="Proteomes" id="UP000268321">
    <property type="component" value="Unassembled WGS sequence"/>
</dbReference>
<evidence type="ECO:0000256" key="1">
    <source>
        <dbReference type="SAM" id="MobiDB-lite"/>
    </source>
</evidence>
<name>A0A4P9ZIL3_9ASCO</name>
<dbReference type="InterPro" id="IPR050618">
    <property type="entry name" value="Ubq-SigPath_Reg"/>
</dbReference>
<feature type="compositionally biased region" description="Acidic residues" evidence="1">
    <location>
        <begin position="268"/>
        <end position="279"/>
    </location>
</feature>
<dbReference type="SMART" id="SM00667">
    <property type="entry name" value="LisH"/>
    <property type="match status" value="1"/>
</dbReference>
<protein>
    <recommendedName>
        <fullName evidence="2">CTLH domain-containing protein</fullName>
    </recommendedName>
</protein>
<keyword evidence="4" id="KW-1185">Reference proteome</keyword>
<evidence type="ECO:0000313" key="3">
    <source>
        <dbReference type="EMBL" id="RKP32863.1"/>
    </source>
</evidence>
<gene>
    <name evidence="3" type="ORF">METBISCDRAFT_21126</name>
</gene>
<dbReference type="SMART" id="SM00757">
    <property type="entry name" value="CRA"/>
    <property type="match status" value="1"/>
</dbReference>